<feature type="compositionally biased region" description="Low complexity" evidence="1">
    <location>
        <begin position="35"/>
        <end position="55"/>
    </location>
</feature>
<sequence length="130" mass="14328">MNRNMSTESDIVAHDERHLSRRQKWSFALKRRWFSTSSSSSTKSSIESHSHSLSKAVNVSHDNTGDREAKNSKHFTKPTLPILGFTSTKHESSDGVSASSSTTTDRPILAVDTGASPSTAQNIVKRKSLR</sequence>
<accession>A0A0N4UAZ2</accession>
<reference evidence="5" key="1">
    <citation type="submission" date="2017-02" db="UniProtKB">
        <authorList>
            <consortium name="WormBaseParasite"/>
        </authorList>
    </citation>
    <scope>IDENTIFICATION</scope>
</reference>
<gene>
    <name evidence="2" type="ORF">DME_LOCUS8232</name>
</gene>
<keyword evidence="4" id="KW-1185">Reference proteome</keyword>
<evidence type="ECO:0000313" key="5">
    <source>
        <dbReference type="WBParaSite" id="DME_0000434901-mRNA-1"/>
    </source>
</evidence>
<dbReference type="AlphaFoldDB" id="A0A0N4UAZ2"/>
<organism evidence="3 5">
    <name type="scientific">Dracunculus medinensis</name>
    <name type="common">Guinea worm</name>
    <dbReference type="NCBI Taxonomy" id="318479"/>
    <lineage>
        <taxon>Eukaryota</taxon>
        <taxon>Metazoa</taxon>
        <taxon>Ecdysozoa</taxon>
        <taxon>Nematoda</taxon>
        <taxon>Chromadorea</taxon>
        <taxon>Rhabditida</taxon>
        <taxon>Spirurina</taxon>
        <taxon>Dracunculoidea</taxon>
        <taxon>Dracunculidae</taxon>
        <taxon>Dracunculus</taxon>
    </lineage>
</organism>
<dbReference type="Proteomes" id="UP000038040">
    <property type="component" value="Unplaced"/>
</dbReference>
<proteinExistence type="predicted"/>
<evidence type="ECO:0000256" key="1">
    <source>
        <dbReference type="SAM" id="MobiDB-lite"/>
    </source>
</evidence>
<feature type="compositionally biased region" description="Low complexity" evidence="1">
    <location>
        <begin position="94"/>
        <end position="104"/>
    </location>
</feature>
<evidence type="ECO:0000313" key="2">
    <source>
        <dbReference type="EMBL" id="VDN58259.1"/>
    </source>
</evidence>
<evidence type="ECO:0000313" key="4">
    <source>
        <dbReference type="Proteomes" id="UP000274756"/>
    </source>
</evidence>
<dbReference type="WBParaSite" id="DME_0000434901-mRNA-1">
    <property type="protein sequence ID" value="DME_0000434901-mRNA-1"/>
    <property type="gene ID" value="DME_0000434901"/>
</dbReference>
<evidence type="ECO:0000313" key="3">
    <source>
        <dbReference type="Proteomes" id="UP000038040"/>
    </source>
</evidence>
<feature type="region of interest" description="Disordered" evidence="1">
    <location>
        <begin position="33"/>
        <end position="130"/>
    </location>
</feature>
<protein>
    <submittedName>
        <fullName evidence="2 5">Uncharacterized protein</fullName>
    </submittedName>
</protein>
<name>A0A0N4UAZ2_DRAME</name>
<dbReference type="Proteomes" id="UP000274756">
    <property type="component" value="Unassembled WGS sequence"/>
</dbReference>
<dbReference type="EMBL" id="UYYG01001167">
    <property type="protein sequence ID" value="VDN58259.1"/>
    <property type="molecule type" value="Genomic_DNA"/>
</dbReference>
<reference evidence="2 4" key="2">
    <citation type="submission" date="2018-11" db="EMBL/GenBank/DDBJ databases">
        <authorList>
            <consortium name="Pathogen Informatics"/>
        </authorList>
    </citation>
    <scope>NUCLEOTIDE SEQUENCE [LARGE SCALE GENOMIC DNA]</scope>
</reference>